<keyword evidence="2" id="KW-1185">Reference proteome</keyword>
<dbReference type="EMBL" id="CAUJNA010002890">
    <property type="protein sequence ID" value="CAJ1394589.1"/>
    <property type="molecule type" value="Genomic_DNA"/>
</dbReference>
<dbReference type="InterPro" id="IPR023214">
    <property type="entry name" value="HAD_sf"/>
</dbReference>
<sequence>MWRLQAPAPKTAMSPSFAAVEQCQWSSTVALAIVSNSPCEAQKAQSRVEDLGLRPEDFVSFVTSGDLAKRHLQLLISEAAPARLRCLFISHEDHLQRGTWSPEELRIMGLELVASAQDADFILANGVQVCNKGTLSEQRSTFESDASWEVFGSVLQQAAELQRPLIIANPDCVVHRADGTAFNCPGCFAKKYTAFGGSRLFVFGKPGRGLPLVTSFHRAVFFVWVLSFSSGNPKQHVSDLFFFLWAGKTK</sequence>
<proteinExistence type="predicted"/>
<reference evidence="1" key="1">
    <citation type="submission" date="2023-08" db="EMBL/GenBank/DDBJ databases">
        <authorList>
            <person name="Chen Y."/>
            <person name="Shah S."/>
            <person name="Dougan E. K."/>
            <person name="Thang M."/>
            <person name="Chan C."/>
        </authorList>
    </citation>
    <scope>NUCLEOTIDE SEQUENCE</scope>
</reference>
<evidence type="ECO:0000313" key="1">
    <source>
        <dbReference type="EMBL" id="CAJ1394589.1"/>
    </source>
</evidence>
<gene>
    <name evidence="1" type="ORF">EVOR1521_LOCUS19208</name>
</gene>
<comment type="caution">
    <text evidence="1">The sequence shown here is derived from an EMBL/GenBank/DDBJ whole genome shotgun (WGS) entry which is preliminary data.</text>
</comment>
<dbReference type="Proteomes" id="UP001178507">
    <property type="component" value="Unassembled WGS sequence"/>
</dbReference>
<name>A0AA36IW38_9DINO</name>
<accession>A0AA36IW38</accession>
<dbReference type="AlphaFoldDB" id="A0AA36IW38"/>
<protein>
    <submittedName>
        <fullName evidence="1">Uncharacterized protein</fullName>
    </submittedName>
</protein>
<organism evidence="1 2">
    <name type="scientific">Effrenium voratum</name>
    <dbReference type="NCBI Taxonomy" id="2562239"/>
    <lineage>
        <taxon>Eukaryota</taxon>
        <taxon>Sar</taxon>
        <taxon>Alveolata</taxon>
        <taxon>Dinophyceae</taxon>
        <taxon>Suessiales</taxon>
        <taxon>Symbiodiniaceae</taxon>
        <taxon>Effrenium</taxon>
    </lineage>
</organism>
<dbReference type="Gene3D" id="3.40.50.1000">
    <property type="entry name" value="HAD superfamily/HAD-like"/>
    <property type="match status" value="2"/>
</dbReference>
<evidence type="ECO:0000313" key="2">
    <source>
        <dbReference type="Proteomes" id="UP001178507"/>
    </source>
</evidence>